<reference evidence="3" key="1">
    <citation type="journal article" date="2016" name="Nature">
        <title>Genome evolution in the allotetraploid frog Xenopus laevis.</title>
        <authorList>
            <person name="Session A.M."/>
            <person name="Uno Y."/>
            <person name="Kwon T."/>
            <person name="Chapman J.A."/>
            <person name="Toyoda A."/>
            <person name="Takahashi S."/>
            <person name="Fukui A."/>
            <person name="Hikosaka A."/>
            <person name="Suzuki A."/>
            <person name="Kondo M."/>
            <person name="van Heeringen S.J."/>
            <person name="Quigley I."/>
            <person name="Heinz S."/>
            <person name="Ogino H."/>
            <person name="Ochi H."/>
            <person name="Hellsten U."/>
            <person name="Lyons J.B."/>
            <person name="Simakov O."/>
            <person name="Putnam N."/>
            <person name="Stites J."/>
            <person name="Kuroki Y."/>
            <person name="Tanaka T."/>
            <person name="Michiue T."/>
            <person name="Watanabe M."/>
            <person name="Bogdanovic O."/>
            <person name="Lister R."/>
            <person name="Georgiou G."/>
            <person name="Paranjpe S.S."/>
            <person name="van Kruijsbergen I."/>
            <person name="Shu S."/>
            <person name="Carlson J."/>
            <person name="Kinoshita T."/>
            <person name="Ohta Y."/>
            <person name="Mawaribuchi S."/>
            <person name="Jenkins J."/>
            <person name="Grimwood J."/>
            <person name="Schmutz J."/>
            <person name="Mitros T."/>
            <person name="Mozaffari S.V."/>
            <person name="Suzuki Y."/>
            <person name="Haramoto Y."/>
            <person name="Yamamoto T.S."/>
            <person name="Takagi C."/>
            <person name="Heald R."/>
            <person name="Miller K."/>
            <person name="Haudenschild C."/>
            <person name="Kitzman J."/>
            <person name="Nakayama T."/>
            <person name="Izutsu Y."/>
            <person name="Robert J."/>
            <person name="Fortriede J."/>
            <person name="Burns K."/>
            <person name="Lotay V."/>
            <person name="Karimi K."/>
            <person name="Yasuoka Y."/>
            <person name="Dichmann D.S."/>
            <person name="Flajnik M.F."/>
            <person name="Houston D.W."/>
            <person name="Shendure J."/>
            <person name="DuPasquier L."/>
            <person name="Vize P.D."/>
            <person name="Zorn A.M."/>
            <person name="Ito M."/>
            <person name="Marcotte E.M."/>
            <person name="Wallingford J.B."/>
            <person name="Ito Y."/>
            <person name="Asashima M."/>
            <person name="Ueno N."/>
            <person name="Matsuda Y."/>
            <person name="Veenstra G.J."/>
            <person name="Fujiyama A."/>
            <person name="Harland R.M."/>
            <person name="Taira M."/>
            <person name="Rokhsar D.S."/>
        </authorList>
    </citation>
    <scope>NUCLEOTIDE SEQUENCE [LARGE SCALE GENOMIC DNA]</scope>
    <source>
        <strain evidence="3">J</strain>
    </source>
</reference>
<sequence length="89" mass="10691">MWKGEYVETFSLLLLERFNLDRLDKKEEKKKEEEEKRWYRLIPRTFSNWLQSFVSFASVIGEKFPQSCPGLFCYLDSIFEAHRIYGGNA</sequence>
<protein>
    <recommendedName>
        <fullName evidence="1">Peptidase C31 domain-containing protein</fullName>
    </recommendedName>
</protein>
<dbReference type="Proteomes" id="UP000694892">
    <property type="component" value="Chromosome 3S"/>
</dbReference>
<dbReference type="PROSITE" id="PS51539">
    <property type="entry name" value="AV_PCP_ALPHA"/>
    <property type="match status" value="1"/>
</dbReference>
<organism evidence="2 3">
    <name type="scientific">Xenopus laevis</name>
    <name type="common">African clawed frog</name>
    <dbReference type="NCBI Taxonomy" id="8355"/>
    <lineage>
        <taxon>Eukaryota</taxon>
        <taxon>Metazoa</taxon>
        <taxon>Chordata</taxon>
        <taxon>Craniata</taxon>
        <taxon>Vertebrata</taxon>
        <taxon>Euteleostomi</taxon>
        <taxon>Amphibia</taxon>
        <taxon>Batrachia</taxon>
        <taxon>Anura</taxon>
        <taxon>Pipoidea</taxon>
        <taxon>Pipidae</taxon>
        <taxon>Xenopodinae</taxon>
        <taxon>Xenopus</taxon>
        <taxon>Xenopus</taxon>
    </lineage>
</organism>
<feature type="domain" description="Peptidase C31" evidence="1">
    <location>
        <begin position="66"/>
        <end position="89"/>
    </location>
</feature>
<proteinExistence type="predicted"/>
<evidence type="ECO:0000313" key="3">
    <source>
        <dbReference type="Proteomes" id="UP000694892"/>
    </source>
</evidence>
<evidence type="ECO:0000259" key="1">
    <source>
        <dbReference type="PROSITE" id="PS51539"/>
    </source>
</evidence>
<evidence type="ECO:0000313" key="2">
    <source>
        <dbReference type="EMBL" id="OCT87541.1"/>
    </source>
</evidence>
<dbReference type="GO" id="GO:0004197">
    <property type="term" value="F:cysteine-type endopeptidase activity"/>
    <property type="evidence" value="ECO:0007669"/>
    <property type="project" value="InterPro"/>
</dbReference>
<accession>A0A974HRT2</accession>
<dbReference type="AlphaFoldDB" id="A0A974HRT2"/>
<dbReference type="InterPro" id="IPR008741">
    <property type="entry name" value="AV_PCPalpha"/>
</dbReference>
<gene>
    <name evidence="2" type="ORF">XELAEV_18021237mg</name>
</gene>
<dbReference type="EMBL" id="CM004471">
    <property type="protein sequence ID" value="OCT87541.1"/>
    <property type="molecule type" value="Genomic_DNA"/>
</dbReference>
<name>A0A974HRT2_XENLA</name>